<name>A0A0F9U7R9_9ZZZZ</name>
<reference evidence="2" key="1">
    <citation type="journal article" date="2015" name="Nature">
        <title>Complex archaea that bridge the gap between prokaryotes and eukaryotes.</title>
        <authorList>
            <person name="Spang A."/>
            <person name="Saw J.H."/>
            <person name="Jorgensen S.L."/>
            <person name="Zaremba-Niedzwiedzka K."/>
            <person name="Martijn J."/>
            <person name="Lind A.E."/>
            <person name="van Eijk R."/>
            <person name="Schleper C."/>
            <person name="Guy L."/>
            <person name="Ettema T.J."/>
        </authorList>
    </citation>
    <scope>NUCLEOTIDE SEQUENCE</scope>
</reference>
<comment type="caution">
    <text evidence="2">The sequence shown here is derived from an EMBL/GenBank/DDBJ whole genome shotgun (WGS) entry which is preliminary data.</text>
</comment>
<dbReference type="AlphaFoldDB" id="A0A0F9U7R9"/>
<proteinExistence type="predicted"/>
<feature type="region of interest" description="Disordered" evidence="1">
    <location>
        <begin position="41"/>
        <end position="64"/>
    </location>
</feature>
<evidence type="ECO:0000256" key="1">
    <source>
        <dbReference type="SAM" id="MobiDB-lite"/>
    </source>
</evidence>
<organism evidence="2">
    <name type="scientific">marine sediment metagenome</name>
    <dbReference type="NCBI Taxonomy" id="412755"/>
    <lineage>
        <taxon>unclassified sequences</taxon>
        <taxon>metagenomes</taxon>
        <taxon>ecological metagenomes</taxon>
    </lineage>
</organism>
<dbReference type="EMBL" id="LAZR01000186">
    <property type="protein sequence ID" value="KKN83367.1"/>
    <property type="molecule type" value="Genomic_DNA"/>
</dbReference>
<gene>
    <name evidence="2" type="ORF">LCGC14_0299990</name>
</gene>
<protein>
    <submittedName>
        <fullName evidence="2">Uncharacterized protein</fullName>
    </submittedName>
</protein>
<sequence>MITHFMHDGHLACGREGDLTSSTTLNKVKCRNCRNTDVYKQARKDQRNAARRAARKNEHTHSSAWRAAWSNRLAEIKGPQRLPRGFGNQSYV</sequence>
<evidence type="ECO:0000313" key="2">
    <source>
        <dbReference type="EMBL" id="KKN83367.1"/>
    </source>
</evidence>
<accession>A0A0F9U7R9</accession>